<evidence type="ECO:0000256" key="4">
    <source>
        <dbReference type="ARBA" id="ARBA00022692"/>
    </source>
</evidence>
<evidence type="ECO:0000256" key="3">
    <source>
        <dbReference type="ARBA" id="ARBA00022475"/>
    </source>
</evidence>
<dbReference type="GO" id="GO:0016887">
    <property type="term" value="F:ATP hydrolysis activity"/>
    <property type="evidence" value="ECO:0007669"/>
    <property type="project" value="InterPro"/>
</dbReference>
<dbReference type="RefSeq" id="WP_055342051.1">
    <property type="nucleotide sequence ID" value="NZ_CDNI01000003.1"/>
</dbReference>
<evidence type="ECO:0000256" key="5">
    <source>
        <dbReference type="ARBA" id="ARBA00022741"/>
    </source>
</evidence>
<keyword evidence="8 9" id="KW-0472">Membrane</keyword>
<dbReference type="Gene3D" id="1.20.1560.10">
    <property type="entry name" value="ABC transporter type 1, transmembrane domain"/>
    <property type="match status" value="1"/>
</dbReference>
<keyword evidence="4 9" id="KW-0812">Transmembrane</keyword>
<dbReference type="GO" id="GO:0005886">
    <property type="term" value="C:plasma membrane"/>
    <property type="evidence" value="ECO:0007669"/>
    <property type="project" value="UniProtKB-SubCell"/>
</dbReference>
<dbReference type="PROSITE" id="PS50893">
    <property type="entry name" value="ABC_TRANSPORTER_2"/>
    <property type="match status" value="1"/>
</dbReference>
<dbReference type="EMBL" id="CEKZ01000003">
    <property type="protein sequence ID" value="CEQ03918.1"/>
    <property type="molecule type" value="Genomic_DNA"/>
</dbReference>
<dbReference type="InterPro" id="IPR036640">
    <property type="entry name" value="ABC1_TM_sf"/>
</dbReference>
<comment type="subcellular location">
    <subcellularLocation>
        <location evidence="1">Cell membrane</location>
        <topology evidence="1">Multi-pass membrane protein</topology>
    </subcellularLocation>
</comment>
<keyword evidence="5" id="KW-0547">Nucleotide-binding</keyword>
<keyword evidence="7 9" id="KW-1133">Transmembrane helix</keyword>
<dbReference type="InterPro" id="IPR011527">
    <property type="entry name" value="ABC1_TM_dom"/>
</dbReference>
<evidence type="ECO:0000256" key="7">
    <source>
        <dbReference type="ARBA" id="ARBA00022989"/>
    </source>
</evidence>
<dbReference type="GO" id="GO:0005524">
    <property type="term" value="F:ATP binding"/>
    <property type="evidence" value="ECO:0007669"/>
    <property type="project" value="UniProtKB-KW"/>
</dbReference>
<dbReference type="PANTHER" id="PTHR43394:SF1">
    <property type="entry name" value="ATP-BINDING CASSETTE SUB-FAMILY B MEMBER 10, MITOCHONDRIAL"/>
    <property type="match status" value="1"/>
</dbReference>
<evidence type="ECO:0000256" key="6">
    <source>
        <dbReference type="ARBA" id="ARBA00022840"/>
    </source>
</evidence>
<evidence type="ECO:0000259" key="11">
    <source>
        <dbReference type="PROSITE" id="PS50929"/>
    </source>
</evidence>
<feature type="transmembrane region" description="Helical" evidence="9">
    <location>
        <begin position="34"/>
        <end position="57"/>
    </location>
</feature>
<dbReference type="Gene3D" id="3.40.50.300">
    <property type="entry name" value="P-loop containing nucleotide triphosphate hydrolases"/>
    <property type="match status" value="1"/>
</dbReference>
<evidence type="ECO:0000256" key="8">
    <source>
        <dbReference type="ARBA" id="ARBA00023136"/>
    </source>
</evidence>
<dbReference type="EC" id="3.6.3.-" evidence="12"/>
<protein>
    <submittedName>
        <fullName evidence="12">ABC transporter multidrug-family ATP-binding/permease</fullName>
        <ecNumber evidence="12">3.6.3.-</ecNumber>
    </submittedName>
</protein>
<dbReference type="AlphaFoldDB" id="A0A0C7R3V2"/>
<keyword evidence="6 12" id="KW-0067">ATP-binding</keyword>
<dbReference type="InterPro" id="IPR003593">
    <property type="entry name" value="AAA+_ATPase"/>
</dbReference>
<dbReference type="InterPro" id="IPR003439">
    <property type="entry name" value="ABC_transporter-like_ATP-bd"/>
</dbReference>
<evidence type="ECO:0000313" key="13">
    <source>
        <dbReference type="Proteomes" id="UP000049127"/>
    </source>
</evidence>
<evidence type="ECO:0000313" key="12">
    <source>
        <dbReference type="EMBL" id="CEQ03918.1"/>
    </source>
</evidence>
<dbReference type="SMART" id="SM00382">
    <property type="entry name" value="AAA"/>
    <property type="match status" value="1"/>
</dbReference>
<dbReference type="OrthoDB" id="9762778at2"/>
<name>A0A0C7R3V2_PARSO</name>
<proteinExistence type="predicted"/>
<dbReference type="PANTHER" id="PTHR43394">
    <property type="entry name" value="ATP-DEPENDENT PERMEASE MDL1, MITOCHONDRIAL"/>
    <property type="match status" value="1"/>
</dbReference>
<dbReference type="SUPFAM" id="SSF90123">
    <property type="entry name" value="ABC transporter transmembrane region"/>
    <property type="match status" value="1"/>
</dbReference>
<reference evidence="12 13" key="1">
    <citation type="submission" date="2015-01" db="EMBL/GenBank/DDBJ databases">
        <authorList>
            <person name="Aslett A.Martin."/>
            <person name="De Silva Nishadi"/>
        </authorList>
    </citation>
    <scope>NUCLEOTIDE SEQUENCE [LARGE SCALE GENOMIC DNA]</scope>
    <source>
        <strain evidence="12 13">R28058</strain>
    </source>
</reference>
<dbReference type="InterPro" id="IPR027417">
    <property type="entry name" value="P-loop_NTPase"/>
</dbReference>
<dbReference type="Pfam" id="PF00005">
    <property type="entry name" value="ABC_tran"/>
    <property type="match status" value="1"/>
</dbReference>
<sequence>MKGKIESRFTPKKKPKDLKKTLTRLFKYFKGEKGIILSIFSLVLLDSFIVISIPLLIGKSIDLIDLNNTKKSIMILVLVTLLLCYITDSIVNLFKEFLIVDMSQRVVRNLRNSVFEKLQNLSISYFDSKEKGDLMSRISNDVDNISSGISSSIVQIITSTITIVGTLIMMYILSPILTLISIITMPLIIILSKTIAKRSKKYFKSQQLELGRLNSHIEEDVRNINIVKSFNYEESAILKFDEINNNLFQAALKAQIYSSLLMPMMNVITNVAFTTISIVGSYLSIKNLITIGTIATFLSYTKQFTRPLNELANLFNTFQISIVGCERIFEILDEKKHIMKDVGTINASGIKGNIQFKNVYFKYVNGKNVLNNINLTIGQGTSNAIIGTTGSGKTTIINLINRLYEDYEGSILLDNIEIKEYAKQSFLDVFSVVSQDIYLFKGTILENIRYSKLNASKEEIIEACKIANAHEFIKNLKNKYDTYINEGGDNLSIGQKQLISIARAILKNPDILILDEATSSIDTNTERKVQDAIKNIMKNRTSIIIAHRLSTIKYCDNIIVVDKGKIIESGSHKELMQNKGIYYDSILATTGKI</sequence>
<feature type="transmembrane region" description="Helical" evidence="9">
    <location>
        <begin position="179"/>
        <end position="196"/>
    </location>
</feature>
<evidence type="ECO:0000256" key="9">
    <source>
        <dbReference type="SAM" id="Phobius"/>
    </source>
</evidence>
<dbReference type="CDD" id="cd03254">
    <property type="entry name" value="ABCC_Glucan_exporter_like"/>
    <property type="match status" value="1"/>
</dbReference>
<organism evidence="12 13">
    <name type="scientific">Paraclostridium sordellii</name>
    <name type="common">Clostridium sordellii</name>
    <dbReference type="NCBI Taxonomy" id="1505"/>
    <lineage>
        <taxon>Bacteria</taxon>
        <taxon>Bacillati</taxon>
        <taxon>Bacillota</taxon>
        <taxon>Clostridia</taxon>
        <taxon>Peptostreptococcales</taxon>
        <taxon>Peptostreptococcaceae</taxon>
        <taxon>Paraclostridium</taxon>
    </lineage>
</organism>
<dbReference type="InterPro" id="IPR039421">
    <property type="entry name" value="Type_1_exporter"/>
</dbReference>
<feature type="transmembrane region" description="Helical" evidence="9">
    <location>
        <begin position="72"/>
        <end position="94"/>
    </location>
</feature>
<keyword evidence="3" id="KW-1003">Cell membrane</keyword>
<gene>
    <name evidence="12" type="primary">msbA_4</name>
    <name evidence="12" type="ORF">R28058_16511</name>
</gene>
<feature type="transmembrane region" description="Helical" evidence="9">
    <location>
        <begin position="267"/>
        <end position="285"/>
    </location>
</feature>
<feature type="domain" description="ABC transmembrane type-1" evidence="11">
    <location>
        <begin position="39"/>
        <end position="319"/>
    </location>
</feature>
<keyword evidence="12" id="KW-0378">Hydrolase</keyword>
<feature type="transmembrane region" description="Helical" evidence="9">
    <location>
        <begin position="153"/>
        <end position="173"/>
    </location>
</feature>
<dbReference type="PROSITE" id="PS50929">
    <property type="entry name" value="ABC_TM1F"/>
    <property type="match status" value="1"/>
</dbReference>
<dbReference type="Pfam" id="PF00664">
    <property type="entry name" value="ABC_membrane"/>
    <property type="match status" value="1"/>
</dbReference>
<dbReference type="SUPFAM" id="SSF52540">
    <property type="entry name" value="P-loop containing nucleoside triphosphate hydrolases"/>
    <property type="match status" value="1"/>
</dbReference>
<dbReference type="CDD" id="cd18547">
    <property type="entry name" value="ABC_6TM_Tm288_like"/>
    <property type="match status" value="1"/>
</dbReference>
<evidence type="ECO:0000259" key="10">
    <source>
        <dbReference type="PROSITE" id="PS50893"/>
    </source>
</evidence>
<accession>A0A0C7R3V2</accession>
<keyword evidence="2" id="KW-0813">Transport</keyword>
<dbReference type="Proteomes" id="UP000049127">
    <property type="component" value="Unassembled WGS sequence"/>
</dbReference>
<feature type="domain" description="ABC transporter" evidence="10">
    <location>
        <begin position="354"/>
        <end position="588"/>
    </location>
</feature>
<evidence type="ECO:0000256" key="2">
    <source>
        <dbReference type="ARBA" id="ARBA00022448"/>
    </source>
</evidence>
<evidence type="ECO:0000256" key="1">
    <source>
        <dbReference type="ARBA" id="ARBA00004651"/>
    </source>
</evidence>
<dbReference type="FunFam" id="1.20.1560.10:FF:000011">
    <property type="entry name" value="Multidrug ABC transporter ATP-binding protein"/>
    <property type="match status" value="1"/>
</dbReference>
<dbReference type="FunFam" id="3.40.50.300:FF:000218">
    <property type="entry name" value="Multidrug ABC transporter ATP-binding protein"/>
    <property type="match status" value="1"/>
</dbReference>
<dbReference type="GO" id="GO:0015421">
    <property type="term" value="F:ABC-type oligopeptide transporter activity"/>
    <property type="evidence" value="ECO:0007669"/>
    <property type="project" value="TreeGrafter"/>
</dbReference>